<evidence type="ECO:0000256" key="7">
    <source>
        <dbReference type="ARBA" id="ARBA00022989"/>
    </source>
</evidence>
<dbReference type="InterPro" id="IPR011527">
    <property type="entry name" value="ABC1_TM_dom"/>
</dbReference>
<dbReference type="RefSeq" id="WP_012198473.1">
    <property type="nucleotide sequence ID" value="NC_010001.1"/>
</dbReference>
<evidence type="ECO:0000256" key="5">
    <source>
        <dbReference type="ARBA" id="ARBA00022741"/>
    </source>
</evidence>
<sequence length="618" mass="69536">MIGKYIKRYKWSYLLGIITLFAVDLLGLLIPEYTGKITDGLKDKTMDFQGVLYMIGLILAVGGLMALGRFLWRIFIFGGARKIEYALRNDMFEHLTTLSTRYFNENKTGDFMAHFTSDLSAIRMALGPAVVTTFDAIIMTIMVVVKMVFYVDLRLTLLACIPMTFIMIGGIYFGSKVEKRFTKKQEAFSNMTDEVQESISGVRVVKAFVQEEKEIVSFSKTNLKNKKANLQVVKLQATVLPLLDLLIGLSSVITLLFGGKLVLDGVITAGKFVAFISYIGMLVWPMIAAGESINLLSQGFASIKRVRTIFMEQPEIVDGPECDNKVTKLLGEIALNHLTFSYKEGNTPVLQDISVKIPKGNTLAILGRTGSGKTTIANLLLRLYDVEDGMITFDRNSIRKIPLHVLREQIAYVPQDNFLFSDTIQTNIAFGVRKLRDIEEEEEKMKLFPSKKERMEAHLESDFMKTESKADGIYQDLDMVQEAAKTACIHDNIMDFPKQYSTMVGERGVTVSGGQKQRSSIARALMKDAPILILDDALSAVDTNTEEQILRNLKENRKDKTTIIIAHRISTIQNADNILVLEEGRVAEYGNHENLLAEQGIYAKLYEKQQLEKQLERE</sequence>
<dbReference type="InterPro" id="IPR036640">
    <property type="entry name" value="ABC1_TM_sf"/>
</dbReference>
<dbReference type="FunFam" id="1.20.1560.10:FF:000011">
    <property type="entry name" value="Multidrug ABC transporter ATP-binding protein"/>
    <property type="match status" value="1"/>
</dbReference>
<dbReference type="HOGENOM" id="CLU_000604_84_3_9"/>
<evidence type="ECO:0000256" key="3">
    <source>
        <dbReference type="ARBA" id="ARBA00022475"/>
    </source>
</evidence>
<keyword evidence="13" id="KW-1185">Reference proteome</keyword>
<dbReference type="GO" id="GO:0016887">
    <property type="term" value="F:ATP hydrolysis activity"/>
    <property type="evidence" value="ECO:0007669"/>
    <property type="project" value="InterPro"/>
</dbReference>
<evidence type="ECO:0000256" key="1">
    <source>
        <dbReference type="ARBA" id="ARBA00004651"/>
    </source>
</evidence>
<dbReference type="CDD" id="cd18541">
    <property type="entry name" value="ABC_6TM_TmrB_like"/>
    <property type="match status" value="1"/>
</dbReference>
<gene>
    <name evidence="12" type="ordered locus">Cphy_0442</name>
</gene>
<dbReference type="InterPro" id="IPR039421">
    <property type="entry name" value="Type_1_exporter"/>
</dbReference>
<dbReference type="Pfam" id="PF00005">
    <property type="entry name" value="ABC_tran"/>
    <property type="match status" value="1"/>
</dbReference>
<dbReference type="InterPro" id="IPR003593">
    <property type="entry name" value="AAA+_ATPase"/>
</dbReference>
<dbReference type="EMBL" id="CP000885">
    <property type="protein sequence ID" value="ABX40829.1"/>
    <property type="molecule type" value="Genomic_DNA"/>
</dbReference>
<keyword evidence="7 9" id="KW-1133">Transmembrane helix</keyword>
<proteinExistence type="predicted"/>
<protein>
    <submittedName>
        <fullName evidence="12">ABC transporter related</fullName>
    </submittedName>
</protein>
<evidence type="ECO:0000256" key="2">
    <source>
        <dbReference type="ARBA" id="ARBA00022448"/>
    </source>
</evidence>
<name>A9KHG2_LACP7</name>
<feature type="transmembrane region" description="Helical" evidence="9">
    <location>
        <begin position="242"/>
        <end position="263"/>
    </location>
</feature>
<feature type="transmembrane region" description="Helical" evidence="9">
    <location>
        <begin position="50"/>
        <end position="72"/>
    </location>
</feature>
<evidence type="ECO:0000256" key="9">
    <source>
        <dbReference type="SAM" id="Phobius"/>
    </source>
</evidence>
<dbReference type="KEGG" id="cpy:Cphy_0442"/>
<feature type="domain" description="ABC transmembrane type-1" evidence="11">
    <location>
        <begin position="14"/>
        <end position="298"/>
    </location>
</feature>
<reference evidence="13" key="1">
    <citation type="submission" date="2007-11" db="EMBL/GenBank/DDBJ databases">
        <title>Complete genome sequence of Clostridium phytofermentans ISDg.</title>
        <authorList>
            <person name="Leschine S.B."/>
            <person name="Warnick T.A."/>
            <person name="Blanchard J.L."/>
            <person name="Schnell D.J."/>
            <person name="Petit E.L."/>
            <person name="LaTouf W.G."/>
            <person name="Copeland A."/>
            <person name="Lucas S."/>
            <person name="Lapidus A."/>
            <person name="Barry K."/>
            <person name="Glavina del Rio T."/>
            <person name="Dalin E."/>
            <person name="Tice H."/>
            <person name="Pitluck S."/>
            <person name="Kiss H."/>
            <person name="Brettin T."/>
            <person name="Bruce D."/>
            <person name="Detter J.C."/>
            <person name="Han C."/>
            <person name="Kuske C."/>
            <person name="Schmutz J."/>
            <person name="Larimer F."/>
            <person name="Land M."/>
            <person name="Hauser L."/>
            <person name="Kyrpides N."/>
            <person name="Kim E.A."/>
            <person name="Richardson P."/>
        </authorList>
    </citation>
    <scope>NUCLEOTIDE SEQUENCE [LARGE SCALE GENOMIC DNA]</scope>
    <source>
        <strain evidence="13">ATCC 700394 / DSM 18823 / ISDg</strain>
    </source>
</reference>
<organism evidence="12 13">
    <name type="scientific">Lachnoclostridium phytofermentans (strain ATCC 700394 / DSM 18823 / ISDg)</name>
    <name type="common">Clostridium phytofermentans</name>
    <dbReference type="NCBI Taxonomy" id="357809"/>
    <lineage>
        <taxon>Bacteria</taxon>
        <taxon>Bacillati</taxon>
        <taxon>Bacillota</taxon>
        <taxon>Clostridia</taxon>
        <taxon>Lachnospirales</taxon>
        <taxon>Lachnospiraceae</taxon>
    </lineage>
</organism>
<feature type="transmembrane region" description="Helical" evidence="9">
    <location>
        <begin position="125"/>
        <end position="149"/>
    </location>
</feature>
<keyword evidence="2" id="KW-0813">Transport</keyword>
<dbReference type="Proteomes" id="UP000000370">
    <property type="component" value="Chromosome"/>
</dbReference>
<keyword evidence="3" id="KW-1003">Cell membrane</keyword>
<comment type="subcellular location">
    <subcellularLocation>
        <location evidence="1">Cell membrane</location>
        <topology evidence="1">Multi-pass membrane protein</topology>
    </subcellularLocation>
</comment>
<evidence type="ECO:0000259" key="10">
    <source>
        <dbReference type="PROSITE" id="PS50893"/>
    </source>
</evidence>
<dbReference type="PROSITE" id="PS50929">
    <property type="entry name" value="ABC_TM1F"/>
    <property type="match status" value="1"/>
</dbReference>
<dbReference type="AlphaFoldDB" id="A9KHG2"/>
<keyword evidence="4 9" id="KW-0812">Transmembrane</keyword>
<dbReference type="InterPro" id="IPR027417">
    <property type="entry name" value="P-loop_NTPase"/>
</dbReference>
<dbReference type="Gene3D" id="3.40.50.300">
    <property type="entry name" value="P-loop containing nucleotide triphosphate hydrolases"/>
    <property type="match status" value="1"/>
</dbReference>
<feature type="domain" description="ABC transporter" evidence="10">
    <location>
        <begin position="333"/>
        <end position="608"/>
    </location>
</feature>
<evidence type="ECO:0000259" key="11">
    <source>
        <dbReference type="PROSITE" id="PS50929"/>
    </source>
</evidence>
<dbReference type="PANTHER" id="PTHR43394">
    <property type="entry name" value="ATP-DEPENDENT PERMEASE MDL1, MITOCHONDRIAL"/>
    <property type="match status" value="1"/>
</dbReference>
<evidence type="ECO:0000256" key="6">
    <source>
        <dbReference type="ARBA" id="ARBA00022840"/>
    </source>
</evidence>
<feature type="transmembrane region" description="Helical" evidence="9">
    <location>
        <begin position="12"/>
        <end position="30"/>
    </location>
</feature>
<dbReference type="SUPFAM" id="SSF52540">
    <property type="entry name" value="P-loop containing nucleoside triphosphate hydrolases"/>
    <property type="match status" value="1"/>
</dbReference>
<dbReference type="GO" id="GO:0005886">
    <property type="term" value="C:plasma membrane"/>
    <property type="evidence" value="ECO:0007669"/>
    <property type="project" value="UniProtKB-SubCell"/>
</dbReference>
<feature type="transmembrane region" description="Helical" evidence="9">
    <location>
        <begin position="275"/>
        <end position="297"/>
    </location>
</feature>
<evidence type="ECO:0000313" key="13">
    <source>
        <dbReference type="Proteomes" id="UP000000370"/>
    </source>
</evidence>
<dbReference type="Gene3D" id="1.20.1560.10">
    <property type="entry name" value="ABC transporter type 1, transmembrane domain"/>
    <property type="match status" value="1"/>
</dbReference>
<dbReference type="PANTHER" id="PTHR43394:SF1">
    <property type="entry name" value="ATP-BINDING CASSETTE SUB-FAMILY B MEMBER 10, MITOCHONDRIAL"/>
    <property type="match status" value="1"/>
</dbReference>
<dbReference type="PROSITE" id="PS50893">
    <property type="entry name" value="ABC_TRANSPORTER_2"/>
    <property type="match status" value="1"/>
</dbReference>
<feature type="transmembrane region" description="Helical" evidence="9">
    <location>
        <begin position="155"/>
        <end position="174"/>
    </location>
</feature>
<dbReference type="SMART" id="SM00382">
    <property type="entry name" value="AAA"/>
    <property type="match status" value="1"/>
</dbReference>
<keyword evidence="8 9" id="KW-0472">Membrane</keyword>
<keyword evidence="6" id="KW-0067">ATP-binding</keyword>
<dbReference type="InterPro" id="IPR003439">
    <property type="entry name" value="ABC_transporter-like_ATP-bd"/>
</dbReference>
<accession>A9KHG2</accession>
<evidence type="ECO:0000256" key="8">
    <source>
        <dbReference type="ARBA" id="ARBA00023136"/>
    </source>
</evidence>
<dbReference type="eggNOG" id="COG1132">
    <property type="taxonomic scope" value="Bacteria"/>
</dbReference>
<keyword evidence="5" id="KW-0547">Nucleotide-binding</keyword>
<dbReference type="GO" id="GO:0015421">
    <property type="term" value="F:ABC-type oligopeptide transporter activity"/>
    <property type="evidence" value="ECO:0007669"/>
    <property type="project" value="TreeGrafter"/>
</dbReference>
<dbReference type="STRING" id="357809.Cphy_0442"/>
<dbReference type="SUPFAM" id="SSF90123">
    <property type="entry name" value="ABC transporter transmembrane region"/>
    <property type="match status" value="1"/>
</dbReference>
<dbReference type="Pfam" id="PF00664">
    <property type="entry name" value="ABC_membrane"/>
    <property type="match status" value="1"/>
</dbReference>
<evidence type="ECO:0000256" key="4">
    <source>
        <dbReference type="ARBA" id="ARBA00022692"/>
    </source>
</evidence>
<evidence type="ECO:0000313" key="12">
    <source>
        <dbReference type="EMBL" id="ABX40829.1"/>
    </source>
</evidence>
<dbReference type="GO" id="GO:0005524">
    <property type="term" value="F:ATP binding"/>
    <property type="evidence" value="ECO:0007669"/>
    <property type="project" value="UniProtKB-KW"/>
</dbReference>